<dbReference type="HOGENOM" id="CLU_048897_0_0_10"/>
<evidence type="ECO:0000313" key="8">
    <source>
        <dbReference type="Proteomes" id="UP000003919"/>
    </source>
</evidence>
<organism evidence="7 8">
    <name type="scientific">Algoriphagus machipongonensis</name>
    <dbReference type="NCBI Taxonomy" id="388413"/>
    <lineage>
        <taxon>Bacteria</taxon>
        <taxon>Pseudomonadati</taxon>
        <taxon>Bacteroidota</taxon>
        <taxon>Cytophagia</taxon>
        <taxon>Cytophagales</taxon>
        <taxon>Cyclobacteriaceae</taxon>
        <taxon>Algoriphagus</taxon>
    </lineage>
</organism>
<dbReference type="STRING" id="388413.ALPR1_20958"/>
<dbReference type="EMBL" id="AAXU02000001">
    <property type="protein sequence ID" value="EAZ81546.1"/>
    <property type="molecule type" value="Genomic_DNA"/>
</dbReference>
<feature type="active site" description="Nucleophile" evidence="4">
    <location>
        <position position="67"/>
    </location>
</feature>
<keyword evidence="8" id="KW-1185">Reference proteome</keyword>
<comment type="similarity">
    <text evidence="2">Belongs to the ACC deaminase/D-cysteine desulfhydrase family.</text>
</comment>
<dbReference type="RefSeq" id="WP_008203418.1">
    <property type="nucleotide sequence ID" value="NZ_CM001023.1"/>
</dbReference>
<feature type="modified residue" description="N6-(pyridoxal phosphate)lysine" evidence="5">
    <location>
        <position position="40"/>
    </location>
</feature>
<accession>A3HY73</accession>
<dbReference type="PIRSF" id="PIRSF006278">
    <property type="entry name" value="ACCD_DCysDesulf"/>
    <property type="match status" value="1"/>
</dbReference>
<dbReference type="AlphaFoldDB" id="A3HY73"/>
<dbReference type="InterPro" id="IPR027278">
    <property type="entry name" value="ACCD_DCysDesulf"/>
</dbReference>
<dbReference type="Proteomes" id="UP000003919">
    <property type="component" value="Chromosome"/>
</dbReference>
<dbReference type="GO" id="GO:0019148">
    <property type="term" value="F:D-cysteine desulfhydrase activity"/>
    <property type="evidence" value="ECO:0007669"/>
    <property type="project" value="TreeGrafter"/>
</dbReference>
<evidence type="ECO:0000256" key="4">
    <source>
        <dbReference type="PIRSR" id="PIRSR006278-1"/>
    </source>
</evidence>
<dbReference type="OrthoDB" id="9801249at2"/>
<evidence type="ECO:0000259" key="6">
    <source>
        <dbReference type="Pfam" id="PF00291"/>
    </source>
</evidence>
<dbReference type="EMBL" id="CM001023">
    <property type="protein sequence ID" value="EAZ81546.1"/>
    <property type="molecule type" value="Genomic_DNA"/>
</dbReference>
<dbReference type="InterPro" id="IPR001926">
    <property type="entry name" value="TrpB-like_PALP"/>
</dbReference>
<dbReference type="SUPFAM" id="SSF53686">
    <property type="entry name" value="Tryptophan synthase beta subunit-like PLP-dependent enzymes"/>
    <property type="match status" value="1"/>
</dbReference>
<keyword evidence="3 5" id="KW-0663">Pyridoxal phosphate</keyword>
<proteinExistence type="inferred from homology"/>
<protein>
    <submittedName>
        <fullName evidence="7">D-cysteine desulfhydrase</fullName>
    </submittedName>
</protein>
<gene>
    <name evidence="7" type="ORF">ALPR1_20958</name>
</gene>
<dbReference type="PANTHER" id="PTHR43780">
    <property type="entry name" value="1-AMINOCYCLOPROPANE-1-CARBOXYLATE DEAMINASE-RELATED"/>
    <property type="match status" value="1"/>
</dbReference>
<comment type="caution">
    <text evidence="7">The sequence shown here is derived from an EMBL/GenBank/DDBJ whole genome shotgun (WGS) entry which is preliminary data.</text>
</comment>
<evidence type="ECO:0000256" key="2">
    <source>
        <dbReference type="ARBA" id="ARBA00008639"/>
    </source>
</evidence>
<evidence type="ECO:0000256" key="5">
    <source>
        <dbReference type="PIRSR" id="PIRSR006278-2"/>
    </source>
</evidence>
<feature type="domain" description="Tryptophan synthase beta chain-like PALP" evidence="6">
    <location>
        <begin position="16"/>
        <end position="286"/>
    </location>
</feature>
<dbReference type="Pfam" id="PF00291">
    <property type="entry name" value="PALP"/>
    <property type="match status" value="1"/>
</dbReference>
<evidence type="ECO:0000256" key="3">
    <source>
        <dbReference type="ARBA" id="ARBA00022898"/>
    </source>
</evidence>
<dbReference type="PANTHER" id="PTHR43780:SF2">
    <property type="entry name" value="1-AMINOCYCLOPROPANE-1-CARBOXYLATE DEAMINASE-RELATED"/>
    <property type="match status" value="1"/>
</dbReference>
<comment type="cofactor">
    <cofactor evidence="1">
        <name>pyridoxal 5'-phosphate</name>
        <dbReference type="ChEBI" id="CHEBI:597326"/>
    </cofactor>
</comment>
<dbReference type="Gene3D" id="3.40.50.1100">
    <property type="match status" value="2"/>
</dbReference>
<dbReference type="eggNOG" id="COG2515">
    <property type="taxonomic scope" value="Bacteria"/>
</dbReference>
<reference evidence="7 8" key="1">
    <citation type="journal article" date="2011" name="J. Bacteriol.">
        <title>Complete genome sequence of Algoriphagus sp. PR1, bacterial prey of a colony-forming choanoflagellate.</title>
        <authorList>
            <person name="Alegado R.A."/>
            <person name="Ferriera S."/>
            <person name="Nusbaum C."/>
            <person name="Young S.K."/>
            <person name="Zeng Q."/>
            <person name="Imamovic A."/>
            <person name="Fairclough S.R."/>
            <person name="King N."/>
        </authorList>
    </citation>
    <scope>NUCLEOTIDE SEQUENCE [LARGE SCALE GENOMIC DNA]</scope>
    <source>
        <strain evidence="7 8">PR1</strain>
    </source>
</reference>
<evidence type="ECO:0000256" key="1">
    <source>
        <dbReference type="ARBA" id="ARBA00001933"/>
    </source>
</evidence>
<name>A3HY73_9BACT</name>
<dbReference type="InterPro" id="IPR036052">
    <property type="entry name" value="TrpB-like_PALP_sf"/>
</dbReference>
<evidence type="ECO:0000313" key="7">
    <source>
        <dbReference type="EMBL" id="EAZ81546.1"/>
    </source>
</evidence>
<sequence length="307" mass="34398">MLLENPVQNQWLDHPLFEEKEVEVAIKRLDLIHPVISGNKFYKLNYNLEEALKTNKNIILTFGGAYSNHISAVALAAKVAGLKSIGIIRGEKVMPLNPTLEEAESNGMHLHFISRESYRNKTQPDFMEELKSQFDDFYLIPEGGTNALAIQGTNEILKETDSIFSHIFTPIGTGGTFAGLSKSLEKGQNLLGVSSLKGKFIHSEIENLLTQYDISPKGNFKILDQYHFGGYAKYNQELIEFIWSFFEDFGIILDPIYTSKMAFAAWDLVATNHFSKGSKILLLHTGGLQGNKGFTNRTGIKLPDFSE</sequence>